<proteinExistence type="predicted"/>
<dbReference type="Proteomes" id="UP000265930">
    <property type="component" value="Unassembled WGS sequence"/>
</dbReference>
<dbReference type="SUPFAM" id="SSF69360">
    <property type="entry name" value="Cell wall binding repeat"/>
    <property type="match status" value="1"/>
</dbReference>
<dbReference type="RefSeq" id="WP_119366556.1">
    <property type="nucleotide sequence ID" value="NZ_QXDJ01000002.1"/>
</dbReference>
<dbReference type="PROSITE" id="PS51170">
    <property type="entry name" value="CW"/>
    <property type="match status" value="1"/>
</dbReference>
<evidence type="ECO:0000256" key="3">
    <source>
        <dbReference type="SAM" id="SignalP"/>
    </source>
</evidence>
<organism evidence="4 5">
    <name type="scientific">Clostridium chromiireducens</name>
    <dbReference type="NCBI Taxonomy" id="225345"/>
    <lineage>
        <taxon>Bacteria</taxon>
        <taxon>Bacillati</taxon>
        <taxon>Bacillota</taxon>
        <taxon>Clostridia</taxon>
        <taxon>Eubacteriales</taxon>
        <taxon>Clostridiaceae</taxon>
        <taxon>Clostridium</taxon>
    </lineage>
</organism>
<dbReference type="Pfam" id="PF19085">
    <property type="entry name" value="Choline_bind_2"/>
    <property type="match status" value="1"/>
</dbReference>
<reference evidence="4 5" key="1">
    <citation type="submission" date="2018-08" db="EMBL/GenBank/DDBJ databases">
        <title>Genome of Clostridium chromiireducens C1, DSM12136.</title>
        <authorList>
            <person name="Xing M."/>
            <person name="Wei Y."/>
            <person name="Ang E.L."/>
            <person name="Zhao H."/>
            <person name="Zhang Y."/>
        </authorList>
    </citation>
    <scope>NUCLEOTIDE SEQUENCE [LARGE SCALE GENOMIC DNA]</scope>
    <source>
        <strain evidence="4 5">C1</strain>
    </source>
</reference>
<evidence type="ECO:0000313" key="4">
    <source>
        <dbReference type="EMBL" id="RII35543.1"/>
    </source>
</evidence>
<dbReference type="InterPro" id="IPR018337">
    <property type="entry name" value="Cell_wall/Cho-bd_repeat"/>
</dbReference>
<feature type="signal peptide" evidence="3">
    <location>
        <begin position="1"/>
        <end position="26"/>
    </location>
</feature>
<comment type="caution">
    <text evidence="4">The sequence shown here is derived from an EMBL/GenBank/DDBJ whole genome shotgun (WGS) entry which is preliminary data.</text>
</comment>
<feature type="chain" id="PRO_5017368732" description="Cell wall-binding protein" evidence="3">
    <location>
        <begin position="27"/>
        <end position="242"/>
    </location>
</feature>
<keyword evidence="1" id="KW-0677">Repeat</keyword>
<evidence type="ECO:0008006" key="6">
    <source>
        <dbReference type="Google" id="ProtNLM"/>
    </source>
</evidence>
<keyword evidence="3" id="KW-0732">Signal</keyword>
<gene>
    <name evidence="4" type="ORF">D2A34_10230</name>
</gene>
<protein>
    <recommendedName>
        <fullName evidence="6">Cell wall-binding protein</fullName>
    </recommendedName>
</protein>
<name>A0A399IR69_9CLOT</name>
<sequence>MRNVRLIASSLVVASILALNPIKANAEWIQDNNGWKYTEGNSYVKGTWKSINGNWYYFFADGYMAHNTSIDGYYVNSSGAWVTNSNSSSSTTSSETKIVTSSSPQYSVADINDEWRTKYFRGQVGLYNGVKNTYLDNITKAVGDGSLSPESAKSQINAIDGWSEPDGVTSYKIISVDVNVYETPINDPLKILGSFYQNRMLIGGTYENSYAYYDSSTGQYRIVLVAVDLIKRITTTTTTVIR</sequence>
<dbReference type="EMBL" id="QXDJ01000002">
    <property type="protein sequence ID" value="RII35543.1"/>
    <property type="molecule type" value="Genomic_DNA"/>
</dbReference>
<evidence type="ECO:0000256" key="1">
    <source>
        <dbReference type="ARBA" id="ARBA00022737"/>
    </source>
</evidence>
<dbReference type="AlphaFoldDB" id="A0A399IR69"/>
<feature type="repeat" description="Cell wall-binding" evidence="2">
    <location>
        <begin position="45"/>
        <end position="64"/>
    </location>
</feature>
<evidence type="ECO:0000313" key="5">
    <source>
        <dbReference type="Proteomes" id="UP000265930"/>
    </source>
</evidence>
<accession>A0A399IR69</accession>
<dbReference type="Gene3D" id="2.10.270.10">
    <property type="entry name" value="Cholin Binding"/>
    <property type="match status" value="1"/>
</dbReference>
<evidence type="ECO:0000256" key="2">
    <source>
        <dbReference type="PROSITE-ProRule" id="PRU00591"/>
    </source>
</evidence>